<dbReference type="EMBL" id="FOOQ01000002">
    <property type="protein sequence ID" value="SFG35655.1"/>
    <property type="molecule type" value="Genomic_DNA"/>
</dbReference>
<dbReference type="AlphaFoldDB" id="A0A1I2R4I7"/>
<dbReference type="OrthoDB" id="237450at2157"/>
<evidence type="ECO:0000313" key="2">
    <source>
        <dbReference type="Proteomes" id="UP000198876"/>
    </source>
</evidence>
<gene>
    <name evidence="1" type="ORF">SAMN04488063_1787</name>
</gene>
<protein>
    <submittedName>
        <fullName evidence="1">Uncharacterized protein</fullName>
    </submittedName>
</protein>
<accession>A0A1I2R4I7</accession>
<proteinExistence type="predicted"/>
<dbReference type="Proteomes" id="UP000198876">
    <property type="component" value="Unassembled WGS sequence"/>
</dbReference>
<dbReference type="RefSeq" id="WP_092891357.1">
    <property type="nucleotide sequence ID" value="NZ_FOOQ01000002.1"/>
</dbReference>
<evidence type="ECO:0000313" key="1">
    <source>
        <dbReference type="EMBL" id="SFG35655.1"/>
    </source>
</evidence>
<keyword evidence="2" id="KW-1185">Reference proteome</keyword>
<name>A0A1I2R4I7_9EURY</name>
<reference evidence="2" key="1">
    <citation type="submission" date="2016-10" db="EMBL/GenBank/DDBJ databases">
        <authorList>
            <person name="Varghese N."/>
            <person name="Submissions S."/>
        </authorList>
    </citation>
    <scope>NUCLEOTIDE SEQUENCE [LARGE SCALE GENOMIC DNA]</scope>
    <source>
        <strain evidence="2">CGMCC 1.7739</strain>
    </source>
</reference>
<dbReference type="STRING" id="553467.SAMN04488063_1787"/>
<organism evidence="1 2">
    <name type="scientific">Halopelagius inordinatus</name>
    <dbReference type="NCBI Taxonomy" id="553467"/>
    <lineage>
        <taxon>Archaea</taxon>
        <taxon>Methanobacteriati</taxon>
        <taxon>Methanobacteriota</taxon>
        <taxon>Stenosarchaea group</taxon>
        <taxon>Halobacteria</taxon>
        <taxon>Halobacteriales</taxon>
        <taxon>Haloferacaceae</taxon>
    </lineage>
</organism>
<sequence>MIDESGAQDDWSLPDELVTELNELQEHELREVVHLAQRRIRELQAPVSDKIEAAPGEEILSTEERAEYTEVIKSEPCGEGCSECPHGPYLYHVYEEVRPDGRTSLHWVFLGRVFGRIDRRE</sequence>